<dbReference type="HOGENOM" id="CLU_2384320_0_0_5"/>
<evidence type="ECO:0000313" key="1">
    <source>
        <dbReference type="EMBL" id="AEI94275.1"/>
    </source>
</evidence>
<protein>
    <submittedName>
        <fullName evidence="1">Uncharacterized protein</fullName>
    </submittedName>
</protein>
<name>F7ZAS9_ROSLO</name>
<organism evidence="1 2">
    <name type="scientific">Roseobacter litoralis (strain ATCC 49566 / DSM 6996 / JCM 21268 / NBRC 15278 / OCh 149)</name>
    <dbReference type="NCBI Taxonomy" id="391595"/>
    <lineage>
        <taxon>Bacteria</taxon>
        <taxon>Pseudomonadati</taxon>
        <taxon>Pseudomonadota</taxon>
        <taxon>Alphaproteobacteria</taxon>
        <taxon>Rhodobacterales</taxon>
        <taxon>Roseobacteraceae</taxon>
        <taxon>Roseobacter</taxon>
    </lineage>
</organism>
<accession>F7ZAS9</accession>
<reference evidence="1 2" key="1">
    <citation type="journal article" date="2011" name="BMC Genomics">
        <title>Comparative genome analysis and genome-guided physiological analysis of Roseobacter litoralis.</title>
        <authorList>
            <person name="Kalhoefer D."/>
            <person name="Thole S."/>
            <person name="Voget S."/>
            <person name="Lehmann R."/>
            <person name="Liesegang H."/>
            <person name="Wollher A."/>
            <person name="Daniel R."/>
            <person name="Simon M."/>
            <person name="Brinkhoff T."/>
        </authorList>
    </citation>
    <scope>NUCLEOTIDE SEQUENCE [LARGE SCALE GENOMIC DNA]</scope>
    <source>
        <strain evidence="2">ATCC 49566 / DSM 6996 / JCM 21268 / NBRC 15278 / OCh 149</strain>
    </source>
</reference>
<dbReference type="AlphaFoldDB" id="F7ZAS9"/>
<dbReference type="EMBL" id="CP002623">
    <property type="protein sequence ID" value="AEI94275.1"/>
    <property type="molecule type" value="Genomic_DNA"/>
</dbReference>
<dbReference type="Proteomes" id="UP000001353">
    <property type="component" value="Chromosome"/>
</dbReference>
<dbReference type="STRING" id="391595.RLO149_c023050"/>
<dbReference type="KEGG" id="rli:RLO149_c023050"/>
<gene>
    <name evidence="1" type="ordered locus">RLO149_c023050</name>
</gene>
<sequence>MTASQACRTDYVRRCKKSNVRAAQAMEVLARLCDWFLIFQAVLSDCFVRRPCSENGSVGPEMDVGWPDVIQALAMSPGIAVGEEGRNVTFEITR</sequence>
<proteinExistence type="predicted"/>
<keyword evidence="2" id="KW-1185">Reference proteome</keyword>
<evidence type="ECO:0000313" key="2">
    <source>
        <dbReference type="Proteomes" id="UP000001353"/>
    </source>
</evidence>